<dbReference type="Pfam" id="PF09946">
    <property type="entry name" value="DUF2178"/>
    <property type="match status" value="1"/>
</dbReference>
<protein>
    <recommendedName>
        <fullName evidence="4">DUF2178 domain-containing protein</fullName>
    </recommendedName>
</protein>
<dbReference type="EMBL" id="SDGY01000001">
    <property type="protein sequence ID" value="TYC47727.1"/>
    <property type="molecule type" value="Genomic_DNA"/>
</dbReference>
<proteinExistence type="predicted"/>
<feature type="transmembrane region" description="Helical" evidence="1">
    <location>
        <begin position="37"/>
        <end position="53"/>
    </location>
</feature>
<sequence>MKNKENTINYKEIGIFILVLLAIIFVLLKVVPTNFRYGILIALGISMIVIPLTKKTIIDRDERNYQIDLQAKAFAFNILEVVFGFLLLSFSIMHVSFVALVLTLTAYLIIKMVNLLAFSYYHKNN</sequence>
<name>A0A6P2CU06_9LACO</name>
<accession>A0A6P2CU06</accession>
<dbReference type="InterPro" id="IPR019235">
    <property type="entry name" value="DUF2178_TM"/>
</dbReference>
<dbReference type="OrthoDB" id="2144452at2"/>
<evidence type="ECO:0000313" key="2">
    <source>
        <dbReference type="EMBL" id="TYC47727.1"/>
    </source>
</evidence>
<organism evidence="2 3">
    <name type="scientific">Leuconostoc litchii</name>
    <dbReference type="NCBI Taxonomy" id="1981069"/>
    <lineage>
        <taxon>Bacteria</taxon>
        <taxon>Bacillati</taxon>
        <taxon>Bacillota</taxon>
        <taxon>Bacilli</taxon>
        <taxon>Lactobacillales</taxon>
        <taxon>Lactobacillaceae</taxon>
        <taxon>Leuconostoc</taxon>
    </lineage>
</organism>
<keyword evidence="1" id="KW-0472">Membrane</keyword>
<keyword evidence="3" id="KW-1185">Reference proteome</keyword>
<feature type="transmembrane region" description="Helical" evidence="1">
    <location>
        <begin position="74"/>
        <end position="93"/>
    </location>
</feature>
<gene>
    <name evidence="2" type="ORF">ESZ47_02540</name>
</gene>
<feature type="transmembrane region" description="Helical" evidence="1">
    <location>
        <begin position="99"/>
        <end position="121"/>
    </location>
</feature>
<feature type="transmembrane region" description="Helical" evidence="1">
    <location>
        <begin position="12"/>
        <end position="31"/>
    </location>
</feature>
<reference evidence="2 3" key="1">
    <citation type="submission" date="2019-01" db="EMBL/GenBank/DDBJ databases">
        <title>Leuconostoc litchii sp. nov., a novel lactic acid bacterium isolated from lychee.</title>
        <authorList>
            <person name="Wang L.-T."/>
        </authorList>
    </citation>
    <scope>NUCLEOTIDE SEQUENCE [LARGE SCALE GENOMIC DNA]</scope>
    <source>
        <strain evidence="2 3">MB7</strain>
    </source>
</reference>
<evidence type="ECO:0000313" key="3">
    <source>
        <dbReference type="Proteomes" id="UP000442244"/>
    </source>
</evidence>
<evidence type="ECO:0008006" key="4">
    <source>
        <dbReference type="Google" id="ProtNLM"/>
    </source>
</evidence>
<keyword evidence="1" id="KW-1133">Transmembrane helix</keyword>
<comment type="caution">
    <text evidence="2">The sequence shown here is derived from an EMBL/GenBank/DDBJ whole genome shotgun (WGS) entry which is preliminary data.</text>
</comment>
<evidence type="ECO:0000256" key="1">
    <source>
        <dbReference type="SAM" id="Phobius"/>
    </source>
</evidence>
<dbReference type="Proteomes" id="UP000442244">
    <property type="component" value="Unassembled WGS sequence"/>
</dbReference>
<keyword evidence="1" id="KW-0812">Transmembrane</keyword>
<dbReference type="AlphaFoldDB" id="A0A6P2CU06"/>